<reference evidence="11 12" key="1">
    <citation type="submission" date="2018-07" db="EMBL/GenBank/DDBJ databases">
        <title>Arthrobacter sp. nov., isolated from raw cow's milk with high bacterial count.</title>
        <authorList>
            <person name="Hahne J."/>
            <person name="Isele D."/>
            <person name="Lipski A."/>
        </authorList>
    </citation>
    <scope>NUCLEOTIDE SEQUENCE [LARGE SCALE GENOMIC DNA]</scope>
    <source>
        <strain evidence="11 12">JZ R-35</strain>
    </source>
</reference>
<dbReference type="EMBL" id="QQXK01000002">
    <property type="protein sequence ID" value="RII43589.1"/>
    <property type="molecule type" value="Genomic_DNA"/>
</dbReference>
<dbReference type="UniPathway" id="UPA00028">
    <property type="reaction ID" value="UER00003"/>
</dbReference>
<evidence type="ECO:0000256" key="7">
    <source>
        <dbReference type="HAMAP-Rule" id="MF_00156"/>
    </source>
</evidence>
<dbReference type="FunFam" id="3.20.20.60:FF:000003">
    <property type="entry name" value="3-methyl-2-oxobutanoate hydroxymethyltransferase"/>
    <property type="match status" value="1"/>
</dbReference>
<feature type="binding site" evidence="7 9">
    <location>
        <begin position="44"/>
        <end position="45"/>
    </location>
    <ligand>
        <name>3-methyl-2-oxobutanoate</name>
        <dbReference type="ChEBI" id="CHEBI:11851"/>
    </ligand>
</feature>
<comment type="cofactor">
    <cofactor evidence="7 10">
        <name>Mg(2+)</name>
        <dbReference type="ChEBI" id="CHEBI:18420"/>
    </cofactor>
    <text evidence="7 10">Binds 1 Mg(2+) ion per subunit.</text>
</comment>
<dbReference type="Gene3D" id="3.20.20.60">
    <property type="entry name" value="Phosphoenolpyruvate-binding domains"/>
    <property type="match status" value="1"/>
</dbReference>
<feature type="binding site" evidence="7 10">
    <location>
        <position position="44"/>
    </location>
    <ligand>
        <name>Mg(2+)</name>
        <dbReference type="ChEBI" id="CHEBI:18420"/>
    </ligand>
</feature>
<keyword evidence="11" id="KW-0489">Methyltransferase</keyword>
<evidence type="ECO:0000256" key="8">
    <source>
        <dbReference type="PIRSR" id="PIRSR000388-1"/>
    </source>
</evidence>
<comment type="subunit">
    <text evidence="3 7">Homodecamer; pentamer of dimers.</text>
</comment>
<proteinExistence type="inferred from homology"/>
<feature type="active site" description="Proton acceptor" evidence="7 8">
    <location>
        <position position="180"/>
    </location>
</feature>
<evidence type="ECO:0000313" key="11">
    <source>
        <dbReference type="EMBL" id="RII43589.1"/>
    </source>
</evidence>
<dbReference type="GO" id="GO:0032259">
    <property type="term" value="P:methylation"/>
    <property type="evidence" value="ECO:0007669"/>
    <property type="project" value="UniProtKB-KW"/>
</dbReference>
<name>A0A399JH83_9MICC</name>
<dbReference type="RefSeq" id="WP_119423348.1">
    <property type="nucleotide sequence ID" value="NZ_QQXK01000002.1"/>
</dbReference>
<evidence type="ECO:0000256" key="3">
    <source>
        <dbReference type="ARBA" id="ARBA00011424"/>
    </source>
</evidence>
<dbReference type="GO" id="GO:0003864">
    <property type="term" value="F:3-methyl-2-oxobutanoate hydroxymethyltransferase activity"/>
    <property type="evidence" value="ECO:0007669"/>
    <property type="project" value="UniProtKB-UniRule"/>
</dbReference>
<evidence type="ECO:0000256" key="2">
    <source>
        <dbReference type="ARBA" id="ARBA00008676"/>
    </source>
</evidence>
<dbReference type="Proteomes" id="UP000265419">
    <property type="component" value="Unassembled WGS sequence"/>
</dbReference>
<evidence type="ECO:0000256" key="4">
    <source>
        <dbReference type="ARBA" id="ARBA00022655"/>
    </source>
</evidence>
<dbReference type="NCBIfam" id="NF001452">
    <property type="entry name" value="PRK00311.1"/>
    <property type="match status" value="1"/>
</dbReference>
<dbReference type="GO" id="GO:0000287">
    <property type="term" value="F:magnesium ion binding"/>
    <property type="evidence" value="ECO:0007669"/>
    <property type="project" value="TreeGrafter"/>
</dbReference>
<dbReference type="InterPro" id="IPR003700">
    <property type="entry name" value="Pantoate_hydroxy_MeTrfase"/>
</dbReference>
<dbReference type="NCBIfam" id="TIGR00222">
    <property type="entry name" value="panB"/>
    <property type="match status" value="1"/>
</dbReference>
<dbReference type="InterPro" id="IPR040442">
    <property type="entry name" value="Pyrv_kinase-like_dom_sf"/>
</dbReference>
<feature type="binding site" evidence="7 9">
    <location>
        <position position="83"/>
    </location>
    <ligand>
        <name>3-methyl-2-oxobutanoate</name>
        <dbReference type="ChEBI" id="CHEBI:11851"/>
    </ligand>
</feature>
<dbReference type="EC" id="2.1.2.11" evidence="7"/>
<keyword evidence="4 7" id="KW-0566">Pantothenate biosynthesis</keyword>
<dbReference type="InterPro" id="IPR015813">
    <property type="entry name" value="Pyrv/PenolPyrv_kinase-like_dom"/>
</dbReference>
<keyword evidence="7 10" id="KW-0479">Metal-binding</keyword>
<protein>
    <recommendedName>
        <fullName evidence="7">3-methyl-2-oxobutanoate hydroxymethyltransferase</fullName>
        <ecNumber evidence="7">2.1.2.11</ecNumber>
    </recommendedName>
    <alternativeName>
        <fullName evidence="7">Ketopantoate hydroxymethyltransferase</fullName>
        <shortName evidence="7">KPHMT</shortName>
    </alternativeName>
</protein>
<evidence type="ECO:0000256" key="6">
    <source>
        <dbReference type="ARBA" id="ARBA00056497"/>
    </source>
</evidence>
<feature type="binding site" evidence="7 10">
    <location>
        <position position="114"/>
    </location>
    <ligand>
        <name>Mg(2+)</name>
        <dbReference type="ChEBI" id="CHEBI:18420"/>
    </ligand>
</feature>
<dbReference type="SUPFAM" id="SSF51621">
    <property type="entry name" value="Phosphoenolpyruvate/pyruvate domain"/>
    <property type="match status" value="1"/>
</dbReference>
<evidence type="ECO:0000256" key="5">
    <source>
        <dbReference type="ARBA" id="ARBA00022679"/>
    </source>
</evidence>
<dbReference type="CDD" id="cd06557">
    <property type="entry name" value="KPHMT-like"/>
    <property type="match status" value="1"/>
</dbReference>
<evidence type="ECO:0000256" key="9">
    <source>
        <dbReference type="PIRSR" id="PIRSR000388-2"/>
    </source>
</evidence>
<dbReference type="GO" id="GO:0005737">
    <property type="term" value="C:cytoplasm"/>
    <property type="evidence" value="ECO:0007669"/>
    <property type="project" value="UniProtKB-SubCell"/>
</dbReference>
<sequence>MRTSIASLRRRKAAGEKFTVVTAYDYTSARLVDASAVDAILVGDSLGMVMQGHDSTLPVTVEQMIYHAQMVRRGAQRALIVVDLPFTATASTEDAVRAATKIMAETGAQSVKIEGGARIAPLVRQLVANGIPVMGHLGFTPQSVNTIGLRVQGRDEAGARELLADALALQEAGVWSVVLELVPAELAAAVSTRLEIPTVGIGAGAGCDAQVQVWHDLLGLYEEFVPKHARQFRVLGAEVRGALDEYSAAVADGSFPTEANASSMDAATLERALGDGGAGADAEGPTA</sequence>
<dbReference type="AlphaFoldDB" id="A0A399JH83"/>
<evidence type="ECO:0000256" key="1">
    <source>
        <dbReference type="ARBA" id="ARBA00005033"/>
    </source>
</evidence>
<comment type="subcellular location">
    <subcellularLocation>
        <location evidence="7">Cytoplasm</location>
    </subcellularLocation>
</comment>
<dbReference type="GO" id="GO:0008168">
    <property type="term" value="F:methyltransferase activity"/>
    <property type="evidence" value="ECO:0007669"/>
    <property type="project" value="UniProtKB-KW"/>
</dbReference>
<feature type="binding site" evidence="7 9">
    <location>
        <position position="112"/>
    </location>
    <ligand>
        <name>3-methyl-2-oxobutanoate</name>
        <dbReference type="ChEBI" id="CHEBI:11851"/>
    </ligand>
</feature>
<keyword evidence="12" id="KW-1185">Reference proteome</keyword>
<dbReference type="PIRSF" id="PIRSF000388">
    <property type="entry name" value="Pantoate_hydroxy_MeTrfase"/>
    <property type="match status" value="1"/>
</dbReference>
<dbReference type="GO" id="GO:0015940">
    <property type="term" value="P:pantothenate biosynthetic process"/>
    <property type="evidence" value="ECO:0007669"/>
    <property type="project" value="UniProtKB-UniRule"/>
</dbReference>
<comment type="catalytic activity">
    <reaction evidence="7">
        <text>(6R)-5,10-methylene-5,6,7,8-tetrahydrofolate + 3-methyl-2-oxobutanoate + H2O = 2-dehydropantoate + (6S)-5,6,7,8-tetrahydrofolate</text>
        <dbReference type="Rhea" id="RHEA:11824"/>
        <dbReference type="ChEBI" id="CHEBI:11561"/>
        <dbReference type="ChEBI" id="CHEBI:11851"/>
        <dbReference type="ChEBI" id="CHEBI:15377"/>
        <dbReference type="ChEBI" id="CHEBI:15636"/>
        <dbReference type="ChEBI" id="CHEBI:57453"/>
        <dbReference type="EC" id="2.1.2.11"/>
    </reaction>
</comment>
<dbReference type="PANTHER" id="PTHR20881:SF0">
    <property type="entry name" value="3-METHYL-2-OXOBUTANOATE HYDROXYMETHYLTRANSFERASE"/>
    <property type="match status" value="1"/>
</dbReference>
<dbReference type="PANTHER" id="PTHR20881">
    <property type="entry name" value="3-METHYL-2-OXOBUTANOATE HYDROXYMETHYLTRANSFERASE"/>
    <property type="match status" value="1"/>
</dbReference>
<keyword evidence="7" id="KW-0963">Cytoplasm</keyword>
<gene>
    <name evidence="7 11" type="primary">panB</name>
    <name evidence="11" type="ORF">DWB68_01420</name>
</gene>
<dbReference type="Pfam" id="PF02548">
    <property type="entry name" value="Pantoate_transf"/>
    <property type="match status" value="1"/>
</dbReference>
<comment type="pathway">
    <text evidence="1 7">Cofactor biosynthesis; (R)-pantothenate biosynthesis; (R)-pantoate from 3-methyl-2-oxobutanoate: step 1/2.</text>
</comment>
<keyword evidence="5 7" id="KW-0808">Transferase</keyword>
<keyword evidence="7 10" id="KW-0460">Magnesium</keyword>
<comment type="caution">
    <text evidence="11">The sequence shown here is derived from an EMBL/GenBank/DDBJ whole genome shotgun (WGS) entry which is preliminary data.</text>
</comment>
<evidence type="ECO:0000256" key="10">
    <source>
        <dbReference type="PIRSR" id="PIRSR000388-3"/>
    </source>
</evidence>
<evidence type="ECO:0000313" key="12">
    <source>
        <dbReference type="Proteomes" id="UP000265419"/>
    </source>
</evidence>
<comment type="similarity">
    <text evidence="2 7">Belongs to the PanB family.</text>
</comment>
<feature type="binding site" evidence="7 10">
    <location>
        <position position="83"/>
    </location>
    <ligand>
        <name>Mg(2+)</name>
        <dbReference type="ChEBI" id="CHEBI:18420"/>
    </ligand>
</feature>
<accession>A0A399JH83</accession>
<dbReference type="HAMAP" id="MF_00156">
    <property type="entry name" value="PanB"/>
    <property type="match status" value="1"/>
</dbReference>
<comment type="function">
    <text evidence="6 7">Catalyzes the reversible reaction in which hydroxymethyl group from 5,10-methylenetetrahydrofolate is transferred onto alpha-ketoisovalerate to form ketopantoate.</text>
</comment>
<organism evidence="11 12">
    <name type="scientific">Galactobacter valiniphilus</name>
    <dbReference type="NCBI Taxonomy" id="2676122"/>
    <lineage>
        <taxon>Bacteria</taxon>
        <taxon>Bacillati</taxon>
        <taxon>Actinomycetota</taxon>
        <taxon>Actinomycetes</taxon>
        <taxon>Micrococcales</taxon>
        <taxon>Micrococcaceae</taxon>
        <taxon>Galactobacter</taxon>
    </lineage>
</organism>